<organism evidence="2 3">
    <name type="scientific">Prorocentrum cordatum</name>
    <dbReference type="NCBI Taxonomy" id="2364126"/>
    <lineage>
        <taxon>Eukaryota</taxon>
        <taxon>Sar</taxon>
        <taxon>Alveolata</taxon>
        <taxon>Dinophyceae</taxon>
        <taxon>Prorocentrales</taxon>
        <taxon>Prorocentraceae</taxon>
        <taxon>Prorocentrum</taxon>
    </lineage>
</organism>
<feature type="non-terminal residue" evidence="2">
    <location>
        <position position="1"/>
    </location>
</feature>
<dbReference type="EMBL" id="CAUYUJ010006650">
    <property type="protein sequence ID" value="CAK0818097.1"/>
    <property type="molecule type" value="Genomic_DNA"/>
</dbReference>
<dbReference type="Proteomes" id="UP001189429">
    <property type="component" value="Unassembled WGS sequence"/>
</dbReference>
<keyword evidence="3" id="KW-1185">Reference proteome</keyword>
<comment type="caution">
    <text evidence="2">The sequence shown here is derived from an EMBL/GenBank/DDBJ whole genome shotgun (WGS) entry which is preliminary data.</text>
</comment>
<gene>
    <name evidence="2" type="ORF">PCOR1329_LOCUS20470</name>
</gene>
<reference evidence="2" key="1">
    <citation type="submission" date="2023-10" db="EMBL/GenBank/DDBJ databases">
        <authorList>
            <person name="Chen Y."/>
            <person name="Shah S."/>
            <person name="Dougan E. K."/>
            <person name="Thang M."/>
            <person name="Chan C."/>
        </authorList>
    </citation>
    <scope>NUCLEOTIDE SEQUENCE [LARGE SCALE GENOMIC DNA]</scope>
</reference>
<proteinExistence type="predicted"/>
<feature type="region of interest" description="Disordered" evidence="1">
    <location>
        <begin position="40"/>
        <end position="70"/>
    </location>
</feature>
<evidence type="ECO:0000256" key="1">
    <source>
        <dbReference type="SAM" id="MobiDB-lite"/>
    </source>
</evidence>
<evidence type="ECO:0000313" key="2">
    <source>
        <dbReference type="EMBL" id="CAK0818097.1"/>
    </source>
</evidence>
<accession>A0ABN9RGB9</accession>
<protein>
    <submittedName>
        <fullName evidence="2">Uncharacterized protein</fullName>
    </submittedName>
</protein>
<name>A0ABN9RGB9_9DINO</name>
<feature type="region of interest" description="Disordered" evidence="1">
    <location>
        <begin position="125"/>
        <end position="197"/>
    </location>
</feature>
<feature type="compositionally biased region" description="Low complexity" evidence="1">
    <location>
        <begin position="178"/>
        <end position="197"/>
    </location>
</feature>
<sequence>DSLGSPIQLLDSIRGCFSAGAPPVPGREGRRGLAGTLVGRRPHHAARARPPAAHDPQVRSHGRPNRGRPRWEAVGTAAAVRAGLPGGGRHRSRREGWPGAVEAWRESRWIVTATSCVRRALARLLPPPAGEGASPDQGWCRRAPSARGTPSGADPPMLISRRLAAHLRARRSWAQPASSSSSPSSPLTPPTSSSSSP</sequence>
<evidence type="ECO:0000313" key="3">
    <source>
        <dbReference type="Proteomes" id="UP001189429"/>
    </source>
</evidence>